<dbReference type="InterPro" id="IPR007485">
    <property type="entry name" value="LPS_assembly_LptE"/>
</dbReference>
<keyword evidence="2 6" id="KW-0472">Membrane</keyword>
<dbReference type="STRING" id="1203554.HMPREF1476_00468"/>
<dbReference type="GO" id="GO:0015920">
    <property type="term" value="P:lipopolysaccharide transport"/>
    <property type="evidence" value="ECO:0007669"/>
    <property type="project" value="TreeGrafter"/>
</dbReference>
<comment type="function">
    <text evidence="6">Together with LptD, is involved in the assembly of lipopolysaccharide (LPS) at the surface of the outer membrane. Required for the proper assembly of LptD. Binds LPS and may serve as the LPS recognition site at the outer membrane.</text>
</comment>
<reference evidence="7 8" key="1">
    <citation type="submission" date="2013-04" db="EMBL/GenBank/DDBJ databases">
        <title>The Genome Sequence of Sutterella wadsworthensis HGA0223.</title>
        <authorList>
            <consortium name="The Broad Institute Genomics Platform"/>
            <person name="Earl A."/>
            <person name="Ward D."/>
            <person name="Feldgarden M."/>
            <person name="Gevers D."/>
            <person name="Schmidt T.M."/>
            <person name="Dover J."/>
            <person name="Dai D."/>
            <person name="Walker B."/>
            <person name="Young S."/>
            <person name="Zeng Q."/>
            <person name="Gargeya S."/>
            <person name="Fitzgerald M."/>
            <person name="Haas B."/>
            <person name="Abouelleil A."/>
            <person name="Allen A.W."/>
            <person name="Alvarado L."/>
            <person name="Arachchi H.M."/>
            <person name="Berlin A.M."/>
            <person name="Chapman S.B."/>
            <person name="Gainer-Dewar J."/>
            <person name="Goldberg J."/>
            <person name="Griggs A."/>
            <person name="Gujja S."/>
            <person name="Hansen M."/>
            <person name="Howarth C."/>
            <person name="Imamovic A."/>
            <person name="Ireland A."/>
            <person name="Larimer J."/>
            <person name="McCowan C."/>
            <person name="Murphy C."/>
            <person name="Pearson M."/>
            <person name="Poon T.W."/>
            <person name="Priest M."/>
            <person name="Roberts A."/>
            <person name="Saif S."/>
            <person name="Shea T."/>
            <person name="Sisk P."/>
            <person name="Sykes S."/>
            <person name="Wortman J."/>
            <person name="Nusbaum C."/>
            <person name="Birren B."/>
        </authorList>
    </citation>
    <scope>NUCLEOTIDE SEQUENCE [LARGE SCALE GENOMIC DNA]</scope>
    <source>
        <strain evidence="7 8">HGA0223</strain>
    </source>
</reference>
<dbReference type="Gene3D" id="3.30.160.150">
    <property type="entry name" value="Lipoprotein like domain"/>
    <property type="match status" value="1"/>
</dbReference>
<dbReference type="PANTHER" id="PTHR38098">
    <property type="entry name" value="LPS-ASSEMBLY LIPOPROTEIN LPTE"/>
    <property type="match status" value="1"/>
</dbReference>
<organism evidence="7 8">
    <name type="scientific">Sutterella wadsworthensis HGA0223</name>
    <dbReference type="NCBI Taxonomy" id="1203554"/>
    <lineage>
        <taxon>Bacteria</taxon>
        <taxon>Pseudomonadati</taxon>
        <taxon>Pseudomonadota</taxon>
        <taxon>Betaproteobacteria</taxon>
        <taxon>Burkholderiales</taxon>
        <taxon>Sutterellaceae</taxon>
        <taxon>Sutterella</taxon>
    </lineage>
</organism>
<comment type="subunit">
    <text evidence="6">Component of the lipopolysaccharide transport and assembly complex. Interacts with LptD.</text>
</comment>
<dbReference type="EMBL" id="ATCF01000005">
    <property type="protein sequence ID" value="EPE01157.1"/>
    <property type="molecule type" value="Genomic_DNA"/>
</dbReference>
<dbReference type="GO" id="GO:0043165">
    <property type="term" value="P:Gram-negative-bacterium-type cell outer membrane assembly"/>
    <property type="evidence" value="ECO:0007669"/>
    <property type="project" value="UniProtKB-UniRule"/>
</dbReference>
<keyword evidence="5" id="KW-0449">Lipoprotein</keyword>
<dbReference type="GO" id="GO:0009279">
    <property type="term" value="C:cell outer membrane"/>
    <property type="evidence" value="ECO:0007669"/>
    <property type="project" value="UniProtKB-UniRule"/>
</dbReference>
<protein>
    <recommendedName>
        <fullName evidence="6">LPS-assembly lipoprotein LptE</fullName>
    </recommendedName>
</protein>
<keyword evidence="8" id="KW-1185">Reference proteome</keyword>
<dbReference type="PANTHER" id="PTHR38098:SF1">
    <property type="entry name" value="LPS-ASSEMBLY LIPOPROTEIN LPTE"/>
    <property type="match status" value="1"/>
</dbReference>
<keyword evidence="3" id="KW-0564">Palmitate</keyword>
<evidence type="ECO:0000256" key="2">
    <source>
        <dbReference type="ARBA" id="ARBA00023136"/>
    </source>
</evidence>
<dbReference type="GO" id="GO:1990351">
    <property type="term" value="C:transporter complex"/>
    <property type="evidence" value="ECO:0007669"/>
    <property type="project" value="TreeGrafter"/>
</dbReference>
<evidence type="ECO:0000256" key="4">
    <source>
        <dbReference type="ARBA" id="ARBA00023237"/>
    </source>
</evidence>
<dbReference type="Proteomes" id="UP000014400">
    <property type="component" value="Unassembled WGS sequence"/>
</dbReference>
<proteinExistence type="inferred from homology"/>
<comment type="caution">
    <text evidence="7">The sequence shown here is derived from an EMBL/GenBank/DDBJ whole genome shotgun (WGS) entry which is preliminary data.</text>
</comment>
<name>S3BLD5_9BURK</name>
<dbReference type="PATRIC" id="fig|1203554.3.peg.455"/>
<dbReference type="AlphaFoldDB" id="S3BLD5"/>
<evidence type="ECO:0000256" key="3">
    <source>
        <dbReference type="ARBA" id="ARBA00023139"/>
    </source>
</evidence>
<dbReference type="eggNOG" id="COG2980">
    <property type="taxonomic scope" value="Bacteria"/>
</dbReference>
<dbReference type="HOGENOM" id="CLU_103309_0_0_4"/>
<dbReference type="HAMAP" id="MF_01186">
    <property type="entry name" value="LPS_assembly_LptE"/>
    <property type="match status" value="1"/>
</dbReference>
<dbReference type="Pfam" id="PF04390">
    <property type="entry name" value="LptE"/>
    <property type="match status" value="1"/>
</dbReference>
<evidence type="ECO:0000313" key="8">
    <source>
        <dbReference type="Proteomes" id="UP000014400"/>
    </source>
</evidence>
<comment type="similarity">
    <text evidence="6">Belongs to the LptE lipoprotein family.</text>
</comment>
<dbReference type="GO" id="GO:0001530">
    <property type="term" value="F:lipopolysaccharide binding"/>
    <property type="evidence" value="ECO:0007669"/>
    <property type="project" value="TreeGrafter"/>
</dbReference>
<keyword evidence="4 6" id="KW-0998">Cell outer membrane</keyword>
<evidence type="ECO:0000256" key="5">
    <source>
        <dbReference type="ARBA" id="ARBA00023288"/>
    </source>
</evidence>
<accession>S3BLD5</accession>
<evidence type="ECO:0000313" key="7">
    <source>
        <dbReference type="EMBL" id="EPE01157.1"/>
    </source>
</evidence>
<sequence length="194" mass="21695">MNSFVGLPNFERLFIFGIFCMQHLSRRSVFALLGSLAGSVVLSGCGFRLRGQFSAPFETLYLQMPENTRFSGLLKRVIESGSDVRVVTSPKEADAILELLSVNRSRDILSINDAGRAREYELTMTLEFRVVSPDGFDFVETTRLATSRDLTYSESEFLSREGEEKVLYDDMENDLISQIVQRLGAAKGPSTDTP</sequence>
<keyword evidence="1" id="KW-0732">Signal</keyword>
<evidence type="ECO:0000256" key="1">
    <source>
        <dbReference type="ARBA" id="ARBA00022729"/>
    </source>
</evidence>
<gene>
    <name evidence="6" type="primary">lptE</name>
    <name evidence="7" type="ORF">HMPREF1476_00468</name>
</gene>
<evidence type="ECO:0000256" key="6">
    <source>
        <dbReference type="HAMAP-Rule" id="MF_01186"/>
    </source>
</evidence>